<dbReference type="AlphaFoldDB" id="A0A2G8T989"/>
<dbReference type="Pfam" id="PF14113">
    <property type="entry name" value="Tae4"/>
    <property type="match status" value="1"/>
</dbReference>
<protein>
    <submittedName>
        <fullName evidence="1">Uncharacterized protein</fullName>
    </submittedName>
</protein>
<reference evidence="1 2" key="1">
    <citation type="submission" date="2017-10" db="EMBL/GenBank/DDBJ databases">
        <title>Massilia psychrophilum sp. nov., a novel purple-pigmented bacterium isolated from Tianshan glacier, Xinjiang Municipality, China.</title>
        <authorList>
            <person name="Wang H."/>
        </authorList>
    </citation>
    <scope>NUCLEOTIDE SEQUENCE [LARGE SCALE GENOMIC DNA]</scope>
    <source>
        <strain evidence="1 2">JCM 30074</strain>
    </source>
</reference>
<dbReference type="InterPro" id="IPR025562">
    <property type="entry name" value="Tae4"/>
</dbReference>
<name>A0A2G8T989_9BURK</name>
<dbReference type="Gene3D" id="3.90.1720.70">
    <property type="match status" value="1"/>
</dbReference>
<evidence type="ECO:0000313" key="2">
    <source>
        <dbReference type="Proteomes" id="UP000230390"/>
    </source>
</evidence>
<accession>A0A2G8T989</accession>
<proteinExistence type="predicted"/>
<keyword evidence="2" id="KW-1185">Reference proteome</keyword>
<dbReference type="OrthoDB" id="1262040at2"/>
<sequence>MTKPLVQQARVRTNTTQGSVCKIDVSAAKFADIWAAYPGEHPSKERWPDDVIERGKVVAKKGELTYEDQCAIKVSVALHGVGVEMKSFNGANTRISEKKAALRAAELADWLKRLPFCGLPMNPTSVTGRDWQVRAKGKTGIIFFANYWRRSGESRAPSGVILTFGINRR</sequence>
<gene>
    <name evidence="1" type="ORF">CR105_24000</name>
</gene>
<comment type="caution">
    <text evidence="1">The sequence shown here is derived from an EMBL/GenBank/DDBJ whole genome shotgun (WGS) entry which is preliminary data.</text>
</comment>
<dbReference type="EMBL" id="PDOC01000025">
    <property type="protein sequence ID" value="PIL42549.1"/>
    <property type="molecule type" value="Genomic_DNA"/>
</dbReference>
<evidence type="ECO:0000313" key="1">
    <source>
        <dbReference type="EMBL" id="PIL42549.1"/>
    </source>
</evidence>
<dbReference type="Proteomes" id="UP000230390">
    <property type="component" value="Unassembled WGS sequence"/>
</dbReference>
<organism evidence="1 2">
    <name type="scientific">Massilia eurypsychrophila</name>
    <dbReference type="NCBI Taxonomy" id="1485217"/>
    <lineage>
        <taxon>Bacteria</taxon>
        <taxon>Pseudomonadati</taxon>
        <taxon>Pseudomonadota</taxon>
        <taxon>Betaproteobacteria</taxon>
        <taxon>Burkholderiales</taxon>
        <taxon>Oxalobacteraceae</taxon>
        <taxon>Telluria group</taxon>
        <taxon>Massilia</taxon>
    </lineage>
</organism>